<protein>
    <submittedName>
        <fullName evidence="2">Uncharacterized protein</fullName>
    </submittedName>
</protein>
<dbReference type="EMBL" id="JACRDE010000320">
    <property type="protein sequence ID" value="MBI5250231.1"/>
    <property type="molecule type" value="Genomic_DNA"/>
</dbReference>
<organism evidence="2 3">
    <name type="scientific">Desulfomonile tiedjei</name>
    <dbReference type="NCBI Taxonomy" id="2358"/>
    <lineage>
        <taxon>Bacteria</taxon>
        <taxon>Pseudomonadati</taxon>
        <taxon>Thermodesulfobacteriota</taxon>
        <taxon>Desulfomonilia</taxon>
        <taxon>Desulfomonilales</taxon>
        <taxon>Desulfomonilaceae</taxon>
        <taxon>Desulfomonile</taxon>
    </lineage>
</organism>
<name>A0A9D6Z6L2_9BACT</name>
<proteinExistence type="predicted"/>
<reference evidence="2" key="1">
    <citation type="submission" date="2020-07" db="EMBL/GenBank/DDBJ databases">
        <title>Huge and variable diversity of episymbiotic CPR bacteria and DPANN archaea in groundwater ecosystems.</title>
        <authorList>
            <person name="He C.Y."/>
            <person name="Keren R."/>
            <person name="Whittaker M."/>
            <person name="Farag I.F."/>
            <person name="Doudna J."/>
            <person name="Cate J.H.D."/>
            <person name="Banfield J.F."/>
        </authorList>
    </citation>
    <scope>NUCLEOTIDE SEQUENCE</scope>
    <source>
        <strain evidence="2">NC_groundwater_1664_Pr3_B-0.1um_52_9</strain>
    </source>
</reference>
<evidence type="ECO:0000313" key="2">
    <source>
        <dbReference type="EMBL" id="MBI5250231.1"/>
    </source>
</evidence>
<evidence type="ECO:0000256" key="1">
    <source>
        <dbReference type="SAM" id="Phobius"/>
    </source>
</evidence>
<comment type="caution">
    <text evidence="2">The sequence shown here is derived from an EMBL/GenBank/DDBJ whole genome shotgun (WGS) entry which is preliminary data.</text>
</comment>
<keyword evidence="1" id="KW-1133">Transmembrane helix</keyword>
<keyword evidence="1" id="KW-0472">Membrane</keyword>
<keyword evidence="1" id="KW-0812">Transmembrane</keyword>
<dbReference type="Proteomes" id="UP000807825">
    <property type="component" value="Unassembled WGS sequence"/>
</dbReference>
<sequence length="50" mass="5276">MASKGTRNSVIALSGILSPLTMYFPLAALAYLAVHTSIVVASRIRRASEA</sequence>
<gene>
    <name evidence="2" type="ORF">HY912_12115</name>
</gene>
<accession>A0A9D6Z6L2</accession>
<feature type="transmembrane region" description="Helical" evidence="1">
    <location>
        <begin position="20"/>
        <end position="41"/>
    </location>
</feature>
<evidence type="ECO:0000313" key="3">
    <source>
        <dbReference type="Proteomes" id="UP000807825"/>
    </source>
</evidence>
<dbReference type="AlphaFoldDB" id="A0A9D6Z6L2"/>